<dbReference type="Gene3D" id="3.40.50.1000">
    <property type="entry name" value="HAD superfamily/HAD-like"/>
    <property type="match status" value="1"/>
</dbReference>
<evidence type="ECO:0000313" key="5">
    <source>
        <dbReference type="EMBL" id="MCV2872782.1"/>
    </source>
</evidence>
<name>A0ABT2ZNZ6_9RHOB</name>
<dbReference type="SFLD" id="SFLDS00003">
    <property type="entry name" value="Haloacid_Dehalogenase"/>
    <property type="match status" value="1"/>
</dbReference>
<dbReference type="InterPro" id="IPR023214">
    <property type="entry name" value="HAD_sf"/>
</dbReference>
<dbReference type="PANTHER" id="PTHR46193">
    <property type="entry name" value="6-PHOSPHOGLUCONATE PHOSPHATASE"/>
    <property type="match status" value="1"/>
</dbReference>
<dbReference type="RefSeq" id="WP_263739960.1">
    <property type="nucleotide sequence ID" value="NZ_JAOWKZ010000002.1"/>
</dbReference>
<organism evidence="5 6">
    <name type="scientific">Albidovulum litorale</name>
    <dbReference type="NCBI Taxonomy" id="2984134"/>
    <lineage>
        <taxon>Bacteria</taxon>
        <taxon>Pseudomonadati</taxon>
        <taxon>Pseudomonadota</taxon>
        <taxon>Alphaproteobacteria</taxon>
        <taxon>Rhodobacterales</taxon>
        <taxon>Paracoccaceae</taxon>
        <taxon>Albidovulum</taxon>
    </lineage>
</organism>
<evidence type="ECO:0000256" key="1">
    <source>
        <dbReference type="ARBA" id="ARBA00001946"/>
    </source>
</evidence>
<dbReference type="EMBL" id="JAOWKZ010000002">
    <property type="protein sequence ID" value="MCV2872782.1"/>
    <property type="molecule type" value="Genomic_DNA"/>
</dbReference>
<evidence type="ECO:0000256" key="3">
    <source>
        <dbReference type="ARBA" id="ARBA00022723"/>
    </source>
</evidence>
<dbReference type="InterPro" id="IPR036412">
    <property type="entry name" value="HAD-like_sf"/>
</dbReference>
<dbReference type="GO" id="GO:0016787">
    <property type="term" value="F:hydrolase activity"/>
    <property type="evidence" value="ECO:0007669"/>
    <property type="project" value="UniProtKB-KW"/>
</dbReference>
<accession>A0ABT2ZNZ6</accession>
<dbReference type="SFLD" id="SFLDG01129">
    <property type="entry name" value="C1.5:_HAD__Beta-PGM__Phosphata"/>
    <property type="match status" value="1"/>
</dbReference>
<keyword evidence="3" id="KW-0479">Metal-binding</keyword>
<sequence length="215" mass="22796">MRPAAVLFDCDGVIVDSEPITDRVIVANLARHGFEITRAEVSTLFLGGTIGGVAETVRARGIVLPDDWVPRIYEEIFTSLAAGTPLISGIEVVLDALDAARIPYAVGSNGPHAKMQVTLGQHPALHARLTGRIFSREDVARPKPAPDLYLHAARALGVRPESCVVIEDSATGIRAARAAGITAFGYVPDGTGERLEAEGAHIFRSMDDLPALIGI</sequence>
<keyword evidence="5" id="KW-0378">Hydrolase</keyword>
<dbReference type="SUPFAM" id="SSF56784">
    <property type="entry name" value="HAD-like"/>
    <property type="match status" value="1"/>
</dbReference>
<dbReference type="Gene3D" id="1.10.150.240">
    <property type="entry name" value="Putative phosphatase, domain 2"/>
    <property type="match status" value="1"/>
</dbReference>
<evidence type="ECO:0000313" key="6">
    <source>
        <dbReference type="Proteomes" id="UP001652564"/>
    </source>
</evidence>
<keyword evidence="6" id="KW-1185">Reference proteome</keyword>
<dbReference type="InterPro" id="IPR023198">
    <property type="entry name" value="PGP-like_dom2"/>
</dbReference>
<dbReference type="InterPro" id="IPR051600">
    <property type="entry name" value="Beta-PGM-like"/>
</dbReference>
<evidence type="ECO:0000256" key="4">
    <source>
        <dbReference type="ARBA" id="ARBA00022842"/>
    </source>
</evidence>
<comment type="caution">
    <text evidence="5">The sequence shown here is derived from an EMBL/GenBank/DDBJ whole genome shotgun (WGS) entry which is preliminary data.</text>
</comment>
<evidence type="ECO:0000256" key="2">
    <source>
        <dbReference type="ARBA" id="ARBA00006171"/>
    </source>
</evidence>
<dbReference type="Pfam" id="PF00702">
    <property type="entry name" value="Hydrolase"/>
    <property type="match status" value="1"/>
</dbReference>
<protein>
    <submittedName>
        <fullName evidence="5">HAD-IA family hydrolase</fullName>
    </submittedName>
</protein>
<gene>
    <name evidence="5" type="ORF">OEZ71_10800</name>
</gene>
<comment type="cofactor">
    <cofactor evidence="1">
        <name>Mg(2+)</name>
        <dbReference type="ChEBI" id="CHEBI:18420"/>
    </cofactor>
</comment>
<proteinExistence type="inferred from homology"/>
<dbReference type="PANTHER" id="PTHR46193:SF10">
    <property type="entry name" value="6-PHOSPHOGLUCONATE PHOSPHATASE"/>
    <property type="match status" value="1"/>
</dbReference>
<dbReference type="Proteomes" id="UP001652564">
    <property type="component" value="Unassembled WGS sequence"/>
</dbReference>
<dbReference type="InterPro" id="IPR006439">
    <property type="entry name" value="HAD-SF_hydro_IA"/>
</dbReference>
<comment type="similarity">
    <text evidence="2">Belongs to the HAD-like hydrolase superfamily. CbbY/CbbZ/Gph/YieH family.</text>
</comment>
<reference evidence="5 6" key="1">
    <citation type="submission" date="2022-10" db="EMBL/GenBank/DDBJ databases">
        <title>Defluviimonas sp. nov., isolated from ocean surface sediments.</title>
        <authorList>
            <person name="He W."/>
            <person name="Wang L."/>
            <person name="Zhang D.-F."/>
        </authorList>
    </citation>
    <scope>NUCLEOTIDE SEQUENCE [LARGE SCALE GENOMIC DNA]</scope>
    <source>
        <strain evidence="5 6">WL0050</strain>
    </source>
</reference>
<dbReference type="NCBIfam" id="TIGR01509">
    <property type="entry name" value="HAD-SF-IA-v3"/>
    <property type="match status" value="1"/>
</dbReference>
<keyword evidence="4" id="KW-0460">Magnesium</keyword>